<dbReference type="Gene3D" id="2.40.30.20">
    <property type="match status" value="2"/>
</dbReference>
<evidence type="ECO:0000256" key="5">
    <source>
        <dbReference type="ARBA" id="ARBA00012827"/>
    </source>
</evidence>
<organism evidence="13 14">
    <name type="scientific">Anaerocolumna jejuensis DSM 15929</name>
    <dbReference type="NCBI Taxonomy" id="1121322"/>
    <lineage>
        <taxon>Bacteria</taxon>
        <taxon>Bacillati</taxon>
        <taxon>Bacillota</taxon>
        <taxon>Clostridia</taxon>
        <taxon>Lachnospirales</taxon>
        <taxon>Lachnospiraceae</taxon>
        <taxon>Anaerocolumna</taxon>
    </lineage>
</organism>
<dbReference type="PANTHER" id="PTHR21098">
    <property type="entry name" value="RIBOFLAVIN SYNTHASE ALPHA CHAIN"/>
    <property type="match status" value="1"/>
</dbReference>
<dbReference type="InterPro" id="IPR023366">
    <property type="entry name" value="ATP_synth_asu-like_sf"/>
</dbReference>
<evidence type="ECO:0000256" key="8">
    <source>
        <dbReference type="ARBA" id="ARBA00022679"/>
    </source>
</evidence>
<evidence type="ECO:0000256" key="6">
    <source>
        <dbReference type="ARBA" id="ARBA00013950"/>
    </source>
</evidence>
<reference evidence="13 14" key="1">
    <citation type="submission" date="2016-11" db="EMBL/GenBank/DDBJ databases">
        <authorList>
            <person name="Jaros S."/>
            <person name="Januszkiewicz K."/>
            <person name="Wedrychowicz H."/>
        </authorList>
    </citation>
    <scope>NUCLEOTIDE SEQUENCE [LARGE SCALE GENOMIC DNA]</scope>
    <source>
        <strain evidence="13 14">DSM 15929</strain>
    </source>
</reference>
<evidence type="ECO:0000256" key="4">
    <source>
        <dbReference type="ARBA" id="ARBA00011233"/>
    </source>
</evidence>
<gene>
    <name evidence="13" type="ORF">SAMN02745136_00051</name>
</gene>
<proteinExistence type="predicted"/>
<keyword evidence="14" id="KW-1185">Reference proteome</keyword>
<dbReference type="NCBIfam" id="NF006767">
    <property type="entry name" value="PRK09289.1"/>
    <property type="match status" value="1"/>
</dbReference>
<dbReference type="InterPro" id="IPR001783">
    <property type="entry name" value="Lumazine-bd"/>
</dbReference>
<evidence type="ECO:0000256" key="3">
    <source>
        <dbReference type="ARBA" id="ARBA00004887"/>
    </source>
</evidence>
<dbReference type="NCBIfam" id="NF009566">
    <property type="entry name" value="PRK13020.1"/>
    <property type="match status" value="1"/>
</dbReference>
<dbReference type="AlphaFoldDB" id="A0A1M6JET1"/>
<keyword evidence="7" id="KW-0686">Riboflavin biosynthesis</keyword>
<comment type="catalytic activity">
    <reaction evidence="1">
        <text>2 6,7-dimethyl-8-(1-D-ribityl)lumazine + H(+) = 5-amino-6-(D-ribitylamino)uracil + riboflavin</text>
        <dbReference type="Rhea" id="RHEA:20772"/>
        <dbReference type="ChEBI" id="CHEBI:15378"/>
        <dbReference type="ChEBI" id="CHEBI:15934"/>
        <dbReference type="ChEBI" id="CHEBI:57986"/>
        <dbReference type="ChEBI" id="CHEBI:58201"/>
        <dbReference type="EC" id="2.5.1.9"/>
    </reaction>
</comment>
<dbReference type="SUPFAM" id="SSF63380">
    <property type="entry name" value="Riboflavin synthase domain-like"/>
    <property type="match status" value="2"/>
</dbReference>
<name>A0A1M6JET1_9FIRM</name>
<dbReference type="CDD" id="cd00402">
    <property type="entry name" value="Riboflavin_synthase_like"/>
    <property type="match status" value="1"/>
</dbReference>
<feature type="domain" description="Lumazine-binding" evidence="12">
    <location>
        <begin position="97"/>
        <end position="193"/>
    </location>
</feature>
<comment type="function">
    <text evidence="2">Catalyzes the dismutation of two molecules of 6,7-dimethyl-8-ribityllumazine, resulting in the formation of riboflavin and 5-amino-6-(D-ribitylamino)uracil.</text>
</comment>
<keyword evidence="8" id="KW-0808">Transferase</keyword>
<dbReference type="EC" id="2.5.1.9" evidence="5 10"/>
<accession>A0A1M6JET1</accession>
<keyword evidence="9" id="KW-0677">Repeat</keyword>
<dbReference type="GO" id="GO:0004746">
    <property type="term" value="F:riboflavin synthase activity"/>
    <property type="evidence" value="ECO:0007669"/>
    <property type="project" value="UniProtKB-UniRule"/>
</dbReference>
<evidence type="ECO:0000256" key="7">
    <source>
        <dbReference type="ARBA" id="ARBA00022619"/>
    </source>
</evidence>
<dbReference type="OrthoDB" id="9788537at2"/>
<dbReference type="FunFam" id="2.40.30.20:FF:000003">
    <property type="entry name" value="Riboflavin synthase, alpha subunit"/>
    <property type="match status" value="1"/>
</dbReference>
<comment type="pathway">
    <text evidence="3">Cofactor biosynthesis; riboflavin biosynthesis; riboflavin from 2-hydroxy-3-oxobutyl phosphate and 5-amino-6-(D-ribitylamino)uracil: step 2/2.</text>
</comment>
<dbReference type="NCBIfam" id="TIGR00187">
    <property type="entry name" value="ribE"/>
    <property type="match status" value="1"/>
</dbReference>
<dbReference type="FunFam" id="2.40.30.20:FF:000004">
    <property type="entry name" value="Riboflavin synthase, alpha subunit"/>
    <property type="match status" value="1"/>
</dbReference>
<dbReference type="Proteomes" id="UP000184386">
    <property type="component" value="Unassembled WGS sequence"/>
</dbReference>
<protein>
    <recommendedName>
        <fullName evidence="6 10">Riboflavin synthase</fullName>
        <ecNumber evidence="5 10">2.5.1.9</ecNumber>
    </recommendedName>
</protein>
<feature type="domain" description="Lumazine-binding" evidence="12">
    <location>
        <begin position="1"/>
        <end position="96"/>
    </location>
</feature>
<evidence type="ECO:0000256" key="9">
    <source>
        <dbReference type="ARBA" id="ARBA00022737"/>
    </source>
</evidence>
<dbReference type="InterPro" id="IPR026017">
    <property type="entry name" value="Lumazine-bd_dom"/>
</dbReference>
<evidence type="ECO:0000313" key="13">
    <source>
        <dbReference type="EMBL" id="SHJ45155.1"/>
    </source>
</evidence>
<comment type="subunit">
    <text evidence="4">Homotrimer.</text>
</comment>
<dbReference type="InterPro" id="IPR017938">
    <property type="entry name" value="Riboflavin_synthase-like_b-brl"/>
</dbReference>
<feature type="repeat" description="Lumazine-binding" evidence="11">
    <location>
        <begin position="97"/>
        <end position="193"/>
    </location>
</feature>
<dbReference type="PROSITE" id="PS51177">
    <property type="entry name" value="LUMAZINE_BIND"/>
    <property type="match status" value="2"/>
</dbReference>
<dbReference type="RefSeq" id="WP_073271653.1">
    <property type="nucleotide sequence ID" value="NZ_FRAC01000006.1"/>
</dbReference>
<evidence type="ECO:0000259" key="12">
    <source>
        <dbReference type="PROSITE" id="PS51177"/>
    </source>
</evidence>
<evidence type="ECO:0000256" key="2">
    <source>
        <dbReference type="ARBA" id="ARBA00002803"/>
    </source>
</evidence>
<evidence type="ECO:0000313" key="14">
    <source>
        <dbReference type="Proteomes" id="UP000184386"/>
    </source>
</evidence>
<evidence type="ECO:0000256" key="11">
    <source>
        <dbReference type="PROSITE-ProRule" id="PRU00524"/>
    </source>
</evidence>
<dbReference type="GO" id="GO:0009231">
    <property type="term" value="P:riboflavin biosynthetic process"/>
    <property type="evidence" value="ECO:0007669"/>
    <property type="project" value="UniProtKB-KW"/>
</dbReference>
<sequence>MFTGIIEEIGILKEIRKGAQSSVLTIQGKVIFNDLNLGDSVAVNGVCLTVTGCSGDTFQADVMHETLNRSSLGSLKRKSPVNLERAMPVNGRFGGHMVSGHIDGVGVISKIHKEDNAVWYTFRAQERILRYIIEKGSIAVDGISLTIASVSGEDFSISAIPHTVKSTILSQKALGDKVNLENDLVGKYIEKLFGTSAVPKTENTLTKEFIEKYGF</sequence>
<dbReference type="Pfam" id="PF00677">
    <property type="entry name" value="Lum_binding"/>
    <property type="match status" value="2"/>
</dbReference>
<evidence type="ECO:0000256" key="10">
    <source>
        <dbReference type="NCBIfam" id="TIGR00187"/>
    </source>
</evidence>
<evidence type="ECO:0000256" key="1">
    <source>
        <dbReference type="ARBA" id="ARBA00000968"/>
    </source>
</evidence>
<feature type="repeat" description="Lumazine-binding" evidence="11">
    <location>
        <begin position="1"/>
        <end position="96"/>
    </location>
</feature>
<dbReference type="STRING" id="1121322.SAMN02745136_00051"/>
<dbReference type="PIRSF" id="PIRSF000498">
    <property type="entry name" value="Riboflavin_syn_A"/>
    <property type="match status" value="1"/>
</dbReference>
<dbReference type="EMBL" id="FRAC01000006">
    <property type="protein sequence ID" value="SHJ45155.1"/>
    <property type="molecule type" value="Genomic_DNA"/>
</dbReference>
<dbReference type="PANTHER" id="PTHR21098:SF12">
    <property type="entry name" value="RIBOFLAVIN SYNTHASE"/>
    <property type="match status" value="1"/>
</dbReference>